<dbReference type="Gene3D" id="3.40.50.300">
    <property type="entry name" value="P-loop containing nucleotide triphosphate hydrolases"/>
    <property type="match status" value="1"/>
</dbReference>
<evidence type="ECO:0000256" key="9">
    <source>
        <dbReference type="SAM" id="Phobius"/>
    </source>
</evidence>
<gene>
    <name evidence="12" type="ordered locus">Fluta_3434</name>
</gene>
<feature type="transmembrane region" description="Helical" evidence="9">
    <location>
        <begin position="57"/>
        <end position="82"/>
    </location>
</feature>
<dbReference type="GO" id="GO:0005524">
    <property type="term" value="F:ATP binding"/>
    <property type="evidence" value="ECO:0007669"/>
    <property type="project" value="UniProtKB-KW"/>
</dbReference>
<dbReference type="InterPro" id="IPR036640">
    <property type="entry name" value="ABC1_TM_sf"/>
</dbReference>
<dbReference type="KEGG" id="fte:Fluta_3434"/>
<dbReference type="Pfam" id="PF00664">
    <property type="entry name" value="ABC_membrane"/>
    <property type="match status" value="1"/>
</dbReference>
<dbReference type="InterPro" id="IPR017871">
    <property type="entry name" value="ABC_transporter-like_CS"/>
</dbReference>
<evidence type="ECO:0000313" key="12">
    <source>
        <dbReference type="EMBL" id="AEA45406.1"/>
    </source>
</evidence>
<reference evidence="13" key="2">
    <citation type="submission" date="2011-02" db="EMBL/GenBank/DDBJ databases">
        <title>The complete genome of Fluviicola taffensis DSM 16823.</title>
        <authorList>
            <consortium name="US DOE Joint Genome Institute (JGI-PGF)"/>
            <person name="Lucas S."/>
            <person name="Copeland A."/>
            <person name="Lapidus A."/>
            <person name="Bruce D."/>
            <person name="Goodwin L."/>
            <person name="Pitluck S."/>
            <person name="Kyrpides N."/>
            <person name="Mavromatis K."/>
            <person name="Ivanova N."/>
            <person name="Mikhailova N."/>
            <person name="Pagani I."/>
            <person name="Chertkov O."/>
            <person name="Detter J.C."/>
            <person name="Han C."/>
            <person name="Tapia R."/>
            <person name="Land M."/>
            <person name="Hauser L."/>
            <person name="Markowitz V."/>
            <person name="Cheng J.-F."/>
            <person name="Hugenholtz P."/>
            <person name="Woyke T."/>
            <person name="Wu D."/>
            <person name="Tindall B."/>
            <person name="Pomrenke H.G."/>
            <person name="Brambilla E."/>
            <person name="Klenk H.-P."/>
            <person name="Eisen J.A."/>
        </authorList>
    </citation>
    <scope>NUCLEOTIDE SEQUENCE [LARGE SCALE GENOMIC DNA]</scope>
    <source>
        <strain evidence="13">DSM 16823 / RW262 / RW262</strain>
    </source>
</reference>
<evidence type="ECO:0000256" key="8">
    <source>
        <dbReference type="ARBA" id="ARBA00023136"/>
    </source>
</evidence>
<dbReference type="PROSITE" id="PS50929">
    <property type="entry name" value="ABC_TM1F"/>
    <property type="match status" value="1"/>
</dbReference>
<keyword evidence="4 9" id="KW-0812">Transmembrane</keyword>
<dbReference type="Proteomes" id="UP000007463">
    <property type="component" value="Chromosome"/>
</dbReference>
<dbReference type="EMBL" id="CP002542">
    <property type="protein sequence ID" value="AEA45406.1"/>
    <property type="molecule type" value="Genomic_DNA"/>
</dbReference>
<feature type="transmembrane region" description="Helical" evidence="9">
    <location>
        <begin position="165"/>
        <end position="183"/>
    </location>
</feature>
<reference evidence="12 13" key="1">
    <citation type="journal article" date="2011" name="Stand. Genomic Sci.">
        <title>Complete genome sequence of the gliding freshwater bacterium Fluviicola taffensis type strain (RW262).</title>
        <authorList>
            <person name="Woyke T."/>
            <person name="Chertkov O."/>
            <person name="Lapidus A."/>
            <person name="Nolan M."/>
            <person name="Lucas S."/>
            <person name="Del Rio T.G."/>
            <person name="Tice H."/>
            <person name="Cheng J.F."/>
            <person name="Tapia R."/>
            <person name="Han C."/>
            <person name="Goodwin L."/>
            <person name="Pitluck S."/>
            <person name="Liolios K."/>
            <person name="Pagani I."/>
            <person name="Ivanova N."/>
            <person name="Huntemann M."/>
            <person name="Mavromatis K."/>
            <person name="Mikhailova N."/>
            <person name="Pati A."/>
            <person name="Chen A."/>
            <person name="Palaniappan K."/>
            <person name="Land M."/>
            <person name="Hauser L."/>
            <person name="Brambilla E.M."/>
            <person name="Rohde M."/>
            <person name="Mwirichia R."/>
            <person name="Sikorski J."/>
            <person name="Tindall B.J."/>
            <person name="Goker M."/>
            <person name="Bristow J."/>
            <person name="Eisen J.A."/>
            <person name="Markowitz V."/>
            <person name="Hugenholtz P."/>
            <person name="Klenk H.P."/>
            <person name="Kyrpides N.C."/>
        </authorList>
    </citation>
    <scope>NUCLEOTIDE SEQUENCE [LARGE SCALE GENOMIC DNA]</scope>
    <source>
        <strain evidence="13">DSM 16823 / RW262 / RW262</strain>
    </source>
</reference>
<dbReference type="PROSITE" id="PS00211">
    <property type="entry name" value="ABC_TRANSPORTER_1"/>
    <property type="match status" value="1"/>
</dbReference>
<evidence type="ECO:0000256" key="3">
    <source>
        <dbReference type="ARBA" id="ARBA00022475"/>
    </source>
</evidence>
<name>F2IBT0_FLUTR</name>
<dbReference type="Gene3D" id="1.20.1560.10">
    <property type="entry name" value="ABC transporter type 1, transmembrane domain"/>
    <property type="match status" value="1"/>
</dbReference>
<dbReference type="FunFam" id="3.40.50.300:FF:000221">
    <property type="entry name" value="Multidrug ABC transporter ATP-binding protein"/>
    <property type="match status" value="1"/>
</dbReference>
<dbReference type="InterPro" id="IPR039421">
    <property type="entry name" value="Type_1_exporter"/>
</dbReference>
<dbReference type="InterPro" id="IPR027417">
    <property type="entry name" value="P-loop_NTPase"/>
</dbReference>
<dbReference type="InterPro" id="IPR011527">
    <property type="entry name" value="ABC1_TM_dom"/>
</dbReference>
<dbReference type="PANTHER" id="PTHR43394">
    <property type="entry name" value="ATP-DEPENDENT PERMEASE MDL1, MITOCHONDRIAL"/>
    <property type="match status" value="1"/>
</dbReference>
<evidence type="ECO:0000256" key="6">
    <source>
        <dbReference type="ARBA" id="ARBA00022840"/>
    </source>
</evidence>
<dbReference type="SUPFAM" id="SSF90123">
    <property type="entry name" value="ABC transporter transmembrane region"/>
    <property type="match status" value="1"/>
</dbReference>
<organism evidence="12 13">
    <name type="scientific">Fluviicola taffensis (strain DSM 16823 / NCIMB 13979 / RW262)</name>
    <dbReference type="NCBI Taxonomy" id="755732"/>
    <lineage>
        <taxon>Bacteria</taxon>
        <taxon>Pseudomonadati</taxon>
        <taxon>Bacteroidota</taxon>
        <taxon>Flavobacteriia</taxon>
        <taxon>Flavobacteriales</taxon>
        <taxon>Crocinitomicaceae</taxon>
        <taxon>Fluviicola</taxon>
    </lineage>
</organism>
<dbReference type="CDD" id="cd18541">
    <property type="entry name" value="ABC_6TM_TmrB_like"/>
    <property type="match status" value="1"/>
</dbReference>
<dbReference type="InterPro" id="IPR003439">
    <property type="entry name" value="ABC_transporter-like_ATP-bd"/>
</dbReference>
<keyword evidence="8 9" id="KW-0472">Membrane</keyword>
<dbReference type="RefSeq" id="WP_013688173.1">
    <property type="nucleotide sequence ID" value="NC_015321.1"/>
</dbReference>
<dbReference type="SMART" id="SM00382">
    <property type="entry name" value="AAA"/>
    <property type="match status" value="1"/>
</dbReference>
<accession>F2IBT0</accession>
<evidence type="ECO:0000256" key="5">
    <source>
        <dbReference type="ARBA" id="ARBA00022741"/>
    </source>
</evidence>
<dbReference type="PROSITE" id="PS50893">
    <property type="entry name" value="ABC_TRANSPORTER_2"/>
    <property type="match status" value="1"/>
</dbReference>
<evidence type="ECO:0000259" key="10">
    <source>
        <dbReference type="PROSITE" id="PS50893"/>
    </source>
</evidence>
<dbReference type="GO" id="GO:0016887">
    <property type="term" value="F:ATP hydrolysis activity"/>
    <property type="evidence" value="ECO:0007669"/>
    <property type="project" value="InterPro"/>
</dbReference>
<dbReference type="AlphaFoldDB" id="F2IBT0"/>
<dbReference type="GO" id="GO:0015421">
    <property type="term" value="F:ABC-type oligopeptide transporter activity"/>
    <property type="evidence" value="ECO:0007669"/>
    <property type="project" value="TreeGrafter"/>
</dbReference>
<feature type="transmembrane region" description="Helical" evidence="9">
    <location>
        <begin position="141"/>
        <end position="159"/>
    </location>
</feature>
<dbReference type="InterPro" id="IPR003593">
    <property type="entry name" value="AAA+_ATPase"/>
</dbReference>
<dbReference type="HOGENOM" id="CLU_000604_84_3_10"/>
<sequence precursor="true">MKSLSYLNKYFFKYRWRLLLGILFIVINNYFAAKIPVMVGESIDILKGEKESTLGQSLFWTAISLAGLIILFNIIKGFFLFLTRQTLIVMSRYIEFDLKNEIFEKYQQLDYSFYKRQSTGDLMNRISEDVSQVRQYLGPGIMYTVNLIALFPFNLYQMLKINTELALYALAPLPVMAVLIYLVSNRMNRLSKEVQQEQSRLSTLAQESFSGIRVIKAYIQEKHARKNFETSSNSYLHKTMKLVRTNALFMPTISLLIGTSTLLTIYMGGLIIFGKTSNLKPGEILTFILIIYNLTWPFASIGWVTSINQRAAASQERINEFLKTEPAIKNPSKEPIEPFQEIVFKDTSFKYREDLPNVLSNINFKLKPGETLGIIGKTGSGKSTLLQLIVRQLDPTSGEILYNSEKLSAINLSEFRKNSAIVPQDVFLFSDTIYNNIAFGVLEDEEVSEERIVEAAKNAHVLHNVEAFSDKFETLLGERGVNLSGGQKQRVSIARALIRKPQILLLDDCLSAVDTETEEIILGNLKRLNQEHQTTSVIVSHRISSLRNANYILVLEDGKIVEEGKPENLLRKAGLYRELYDKQLMEEPNVFED</sequence>
<dbReference type="SUPFAM" id="SSF52540">
    <property type="entry name" value="P-loop containing nucleoside triphosphate hydrolases"/>
    <property type="match status" value="1"/>
</dbReference>
<keyword evidence="6" id="KW-0067">ATP-binding</keyword>
<protein>
    <submittedName>
        <fullName evidence="12">Xenobiotic-transporting ATPase</fullName>
    </submittedName>
</protein>
<proteinExistence type="predicted"/>
<keyword evidence="2" id="KW-0813">Transport</keyword>
<feature type="domain" description="ABC transmembrane type-1" evidence="11">
    <location>
        <begin position="19"/>
        <end position="310"/>
    </location>
</feature>
<dbReference type="Pfam" id="PF00005">
    <property type="entry name" value="ABC_tran"/>
    <property type="match status" value="1"/>
</dbReference>
<keyword evidence="3" id="KW-1003">Cell membrane</keyword>
<evidence type="ECO:0000256" key="7">
    <source>
        <dbReference type="ARBA" id="ARBA00022989"/>
    </source>
</evidence>
<dbReference type="PANTHER" id="PTHR43394:SF1">
    <property type="entry name" value="ATP-BINDING CASSETTE SUB-FAMILY B MEMBER 10, MITOCHONDRIAL"/>
    <property type="match status" value="1"/>
</dbReference>
<evidence type="ECO:0000256" key="1">
    <source>
        <dbReference type="ARBA" id="ARBA00004651"/>
    </source>
</evidence>
<dbReference type="STRING" id="755732.Fluta_3434"/>
<keyword evidence="7 9" id="KW-1133">Transmembrane helix</keyword>
<feature type="transmembrane region" description="Helical" evidence="9">
    <location>
        <begin position="284"/>
        <end position="304"/>
    </location>
</feature>
<dbReference type="GO" id="GO:0005886">
    <property type="term" value="C:plasma membrane"/>
    <property type="evidence" value="ECO:0007669"/>
    <property type="project" value="UniProtKB-SubCell"/>
</dbReference>
<evidence type="ECO:0000256" key="4">
    <source>
        <dbReference type="ARBA" id="ARBA00022692"/>
    </source>
</evidence>
<comment type="subcellular location">
    <subcellularLocation>
        <location evidence="1">Cell membrane</location>
        <topology evidence="1">Multi-pass membrane protein</topology>
    </subcellularLocation>
</comment>
<evidence type="ECO:0000313" key="13">
    <source>
        <dbReference type="Proteomes" id="UP000007463"/>
    </source>
</evidence>
<feature type="transmembrane region" description="Helical" evidence="9">
    <location>
        <begin position="248"/>
        <end position="272"/>
    </location>
</feature>
<keyword evidence="13" id="KW-1185">Reference proteome</keyword>
<feature type="domain" description="ABC transporter" evidence="10">
    <location>
        <begin position="342"/>
        <end position="582"/>
    </location>
</feature>
<evidence type="ECO:0000259" key="11">
    <source>
        <dbReference type="PROSITE" id="PS50929"/>
    </source>
</evidence>
<evidence type="ECO:0000256" key="2">
    <source>
        <dbReference type="ARBA" id="ARBA00022448"/>
    </source>
</evidence>
<keyword evidence="5" id="KW-0547">Nucleotide-binding</keyword>
<dbReference type="eggNOG" id="COG1132">
    <property type="taxonomic scope" value="Bacteria"/>
</dbReference>
<dbReference type="OrthoDB" id="1291564at2"/>